<organism evidence="2 3">
    <name type="scientific">Cylindrobasidium torrendii FP15055 ss-10</name>
    <dbReference type="NCBI Taxonomy" id="1314674"/>
    <lineage>
        <taxon>Eukaryota</taxon>
        <taxon>Fungi</taxon>
        <taxon>Dikarya</taxon>
        <taxon>Basidiomycota</taxon>
        <taxon>Agaricomycotina</taxon>
        <taxon>Agaricomycetes</taxon>
        <taxon>Agaricomycetidae</taxon>
        <taxon>Agaricales</taxon>
        <taxon>Marasmiineae</taxon>
        <taxon>Physalacriaceae</taxon>
        <taxon>Cylindrobasidium</taxon>
    </lineage>
</organism>
<evidence type="ECO:0000313" key="2">
    <source>
        <dbReference type="EMBL" id="KIY60862.1"/>
    </source>
</evidence>
<name>A0A0D7ARM3_9AGAR</name>
<accession>A0A0D7ARM3</accession>
<dbReference type="Proteomes" id="UP000054007">
    <property type="component" value="Unassembled WGS sequence"/>
</dbReference>
<gene>
    <name evidence="2" type="ORF">CYLTODRAFT_495483</name>
</gene>
<feature type="non-terminal residue" evidence="2">
    <location>
        <position position="415"/>
    </location>
</feature>
<reference evidence="2 3" key="1">
    <citation type="journal article" date="2015" name="Fungal Genet. Biol.">
        <title>Evolution of novel wood decay mechanisms in Agaricales revealed by the genome sequences of Fistulina hepatica and Cylindrobasidium torrendii.</title>
        <authorList>
            <person name="Floudas D."/>
            <person name="Held B.W."/>
            <person name="Riley R."/>
            <person name="Nagy L.G."/>
            <person name="Koehler G."/>
            <person name="Ransdell A.S."/>
            <person name="Younus H."/>
            <person name="Chow J."/>
            <person name="Chiniquy J."/>
            <person name="Lipzen A."/>
            <person name="Tritt A."/>
            <person name="Sun H."/>
            <person name="Haridas S."/>
            <person name="LaButti K."/>
            <person name="Ohm R.A."/>
            <person name="Kues U."/>
            <person name="Blanchette R.A."/>
            <person name="Grigoriev I.V."/>
            <person name="Minto R.E."/>
            <person name="Hibbett D.S."/>
        </authorList>
    </citation>
    <scope>NUCLEOTIDE SEQUENCE [LARGE SCALE GENOMIC DNA]</scope>
    <source>
        <strain evidence="2 3">FP15055 ss-10</strain>
    </source>
</reference>
<sequence>MTMAAKRSTVFLPPLARFAAYLGRTTEATYVVESTDCSGSSGAFMPSISSANTRTPLPFAFYVRTREQAQVLCNTWCDFLNTVDPFPLYTVSGGTTVFDVGASHETSPLIVEFCRLGFDKIFDDILQNSKPIFALPYCQYPGLYINEDAARLAVQNCAHNYRGYNLVTNSFATAFETVMCNSYCRPRGAAWRVDTVPYDFCIPSSIVGGPLYPLPPVQPPLPVPGAFVVGSSPSGWHTPSISSSPFVSPVATPRRDASPAHASQSASQQDTSRRLFTITPAMNTPASSPVKTPKPLPSPCDAADLSSPTRSSPRSRLHEHTGLKTLPENLRRLLPAFYPNNLDEAIQLFREAQDYDDLNAATSDMVADLPPFISAAQFIYGLSYIFETGRSRRVLASAEASPAQRSSQGHLSVGL</sequence>
<evidence type="ECO:0000256" key="1">
    <source>
        <dbReference type="SAM" id="MobiDB-lite"/>
    </source>
</evidence>
<feature type="compositionally biased region" description="Low complexity" evidence="1">
    <location>
        <begin position="259"/>
        <end position="269"/>
    </location>
</feature>
<keyword evidence="3" id="KW-1185">Reference proteome</keyword>
<protein>
    <submittedName>
        <fullName evidence="2">Uncharacterized protein</fullName>
    </submittedName>
</protein>
<dbReference type="AlphaFoldDB" id="A0A0D7ARM3"/>
<feature type="compositionally biased region" description="Polar residues" evidence="1">
    <location>
        <begin position="280"/>
        <end position="290"/>
    </location>
</feature>
<proteinExistence type="predicted"/>
<evidence type="ECO:0000313" key="3">
    <source>
        <dbReference type="Proteomes" id="UP000054007"/>
    </source>
</evidence>
<dbReference type="EMBL" id="KN881195">
    <property type="protein sequence ID" value="KIY60862.1"/>
    <property type="molecule type" value="Genomic_DNA"/>
</dbReference>
<feature type="region of interest" description="Disordered" evidence="1">
    <location>
        <begin position="243"/>
        <end position="323"/>
    </location>
</feature>